<reference evidence="2 3" key="1">
    <citation type="submission" date="2018-05" db="EMBL/GenBank/DDBJ databases">
        <title>Freshwater and sediment microbial communities from various areas in North America, analyzing microbe dynamics in response to fracking.</title>
        <authorList>
            <person name="Lamendella R."/>
        </authorList>
    </citation>
    <scope>NUCLEOTIDE SEQUENCE [LARGE SCALE GENOMIC DNA]</scope>
    <source>
        <strain evidence="2 3">DB-3</strain>
    </source>
</reference>
<organism evidence="2 3">
    <name type="scientific">Paenibacillus pabuli</name>
    <dbReference type="NCBI Taxonomy" id="1472"/>
    <lineage>
        <taxon>Bacteria</taxon>
        <taxon>Bacillati</taxon>
        <taxon>Bacillota</taxon>
        <taxon>Bacilli</taxon>
        <taxon>Bacillales</taxon>
        <taxon>Paenibacillaceae</taxon>
        <taxon>Paenibacillus</taxon>
    </lineage>
</organism>
<comment type="caution">
    <text evidence="2">The sequence shown here is derived from an EMBL/GenBank/DDBJ whole genome shotgun (WGS) entry which is preliminary data.</text>
</comment>
<evidence type="ECO:0000313" key="3">
    <source>
        <dbReference type="Proteomes" id="UP000247078"/>
    </source>
</evidence>
<sequence>MEEQVQLNLWQKIVQVRMIAEGFSKDKKSYGYSYVSGNQVLSKIKDKMNELNLLLMPSTQVGEHHSHAYKTAKGKDALDFVVKGQMSYTWINGDAPDEREVVTWAYYGQQDEISKAFGSGLTYSERYYLLKSLGLPTDEDDPESKETQGNTQSQSGKNQNKNQNQNQNQNQPSVALKSKWKLLNNDSLDGFNEWVTKKTSEKWSYADMERALTTKIQEKKTKEEEANA</sequence>
<evidence type="ECO:0000313" key="2">
    <source>
        <dbReference type="EMBL" id="PWW37347.1"/>
    </source>
</evidence>
<gene>
    <name evidence="2" type="ORF">DET56_109233</name>
</gene>
<accession>A0A855XR89</accession>
<dbReference type="Pfam" id="PF04404">
    <property type="entry name" value="ERF"/>
    <property type="match status" value="1"/>
</dbReference>
<dbReference type="EMBL" id="QGTZ01000009">
    <property type="protein sequence ID" value="PWW37347.1"/>
    <property type="molecule type" value="Genomic_DNA"/>
</dbReference>
<dbReference type="InterPro" id="IPR007499">
    <property type="entry name" value="ERF_bacteria_virus"/>
</dbReference>
<dbReference type="AlphaFoldDB" id="A0A855XR89"/>
<name>A0A855XR89_9BACL</name>
<proteinExistence type="predicted"/>
<dbReference type="RefSeq" id="WP_110000768.1">
    <property type="nucleotide sequence ID" value="NZ_QGTZ01000009.1"/>
</dbReference>
<evidence type="ECO:0000256" key="1">
    <source>
        <dbReference type="SAM" id="MobiDB-lite"/>
    </source>
</evidence>
<protein>
    <submittedName>
        <fullName evidence="2">ERF superfamily protein</fullName>
    </submittedName>
</protein>
<dbReference type="Proteomes" id="UP000247078">
    <property type="component" value="Unassembled WGS sequence"/>
</dbReference>
<feature type="region of interest" description="Disordered" evidence="1">
    <location>
        <begin position="134"/>
        <end position="179"/>
    </location>
</feature>
<feature type="compositionally biased region" description="Low complexity" evidence="1">
    <location>
        <begin position="148"/>
        <end position="171"/>
    </location>
</feature>